<feature type="region of interest" description="Disordered" evidence="1">
    <location>
        <begin position="1"/>
        <end position="24"/>
    </location>
</feature>
<feature type="compositionally biased region" description="Basic and acidic residues" evidence="1">
    <location>
        <begin position="265"/>
        <end position="276"/>
    </location>
</feature>
<dbReference type="OrthoDB" id="3269666at2759"/>
<keyword evidence="4" id="KW-1185">Reference proteome</keyword>
<dbReference type="Proteomes" id="UP000636479">
    <property type="component" value="Unassembled WGS sequence"/>
</dbReference>
<feature type="region of interest" description="Disordered" evidence="1">
    <location>
        <begin position="264"/>
        <end position="332"/>
    </location>
</feature>
<evidence type="ECO:0000313" key="4">
    <source>
        <dbReference type="Proteomes" id="UP000636479"/>
    </source>
</evidence>
<protein>
    <recommendedName>
        <fullName evidence="2">DUF7721 domain-containing protein</fullName>
    </recommendedName>
</protein>
<dbReference type="PANTHER" id="PTHR39477:SF1">
    <property type="entry name" value="BETA-FLANKING PROTEIN"/>
    <property type="match status" value="1"/>
</dbReference>
<evidence type="ECO:0000313" key="3">
    <source>
        <dbReference type="EMBL" id="KAF7307079.1"/>
    </source>
</evidence>
<dbReference type="PANTHER" id="PTHR39477">
    <property type="entry name" value="CHROMOSOME 8, WHOLE GENOME SHOTGUN SEQUENCE"/>
    <property type="match status" value="1"/>
</dbReference>
<feature type="compositionally biased region" description="Basic and acidic residues" evidence="1">
    <location>
        <begin position="295"/>
        <end position="312"/>
    </location>
</feature>
<reference evidence="3" key="1">
    <citation type="submission" date="2020-05" db="EMBL/GenBank/DDBJ databases">
        <title>Mycena genomes resolve the evolution of fungal bioluminescence.</title>
        <authorList>
            <person name="Tsai I.J."/>
        </authorList>
    </citation>
    <scope>NUCLEOTIDE SEQUENCE</scope>
    <source>
        <strain evidence="3">171206Taipei</strain>
    </source>
</reference>
<dbReference type="Pfam" id="PF24845">
    <property type="entry name" value="DUF7721"/>
    <property type="match status" value="1"/>
</dbReference>
<evidence type="ECO:0000256" key="1">
    <source>
        <dbReference type="SAM" id="MobiDB-lite"/>
    </source>
</evidence>
<comment type="caution">
    <text evidence="3">The sequence shown here is derived from an EMBL/GenBank/DDBJ whole genome shotgun (WGS) entry which is preliminary data.</text>
</comment>
<gene>
    <name evidence="3" type="ORF">MIND_00501200</name>
</gene>
<dbReference type="RefSeq" id="XP_037222098.1">
    <property type="nucleotide sequence ID" value="XM_037361806.1"/>
</dbReference>
<dbReference type="GeneID" id="59344322"/>
<evidence type="ECO:0000259" key="2">
    <source>
        <dbReference type="Pfam" id="PF24845"/>
    </source>
</evidence>
<sequence length="416" mass="42724">MSSTNGIFNVPEPTSADMTTAAQAQAEAKTATVAREVEANAEHAKDVAENAAFVAQSKGPALTGQTATDRLQTEASIRTGQAVEEGKQSVAEAQAAGAGYVQQAKDYAAGAVASAQSMIPPGSGPNGAHTTGDVISGIQTGANVVYNTTKDAIAAAGPYVVAAQDAAKPYVAAAQEAVMPHVNKATDVASSYLPGSTTTTQTAPVEGKDVKPTYLNSSCSQQARYHPDLSDVTTIPLELHPPPLTNMPHMEQLLGLAQQFIGSQSHDHDEAVRKAAAENPDDEELYQQASKHVAKRTEEHRPPSDEEAEAAKAAHHKIYKQGDKSKSTLESMGSDAVGGAIATQAIQMFLSSGGKGGSDDLIAFAMKEASQLLGGDTDSGFKGAAMQKAAMMVFKSQLSGGGSGGGGAASLLAKFL</sequence>
<dbReference type="InterPro" id="IPR056138">
    <property type="entry name" value="DUF7721"/>
</dbReference>
<feature type="compositionally biased region" description="Low complexity" evidence="1">
    <location>
        <begin position="14"/>
        <end position="24"/>
    </location>
</feature>
<feature type="domain" description="DUF7721" evidence="2">
    <location>
        <begin position="267"/>
        <end position="354"/>
    </location>
</feature>
<accession>A0A8H6W605</accession>
<organism evidence="3 4">
    <name type="scientific">Mycena indigotica</name>
    <dbReference type="NCBI Taxonomy" id="2126181"/>
    <lineage>
        <taxon>Eukaryota</taxon>
        <taxon>Fungi</taxon>
        <taxon>Dikarya</taxon>
        <taxon>Basidiomycota</taxon>
        <taxon>Agaricomycotina</taxon>
        <taxon>Agaricomycetes</taxon>
        <taxon>Agaricomycetidae</taxon>
        <taxon>Agaricales</taxon>
        <taxon>Marasmiineae</taxon>
        <taxon>Mycenaceae</taxon>
        <taxon>Mycena</taxon>
    </lineage>
</organism>
<name>A0A8H6W605_9AGAR</name>
<dbReference type="AlphaFoldDB" id="A0A8H6W605"/>
<dbReference type="EMBL" id="JACAZF010000004">
    <property type="protein sequence ID" value="KAF7307079.1"/>
    <property type="molecule type" value="Genomic_DNA"/>
</dbReference>
<proteinExistence type="predicted"/>